<evidence type="ECO:0000313" key="3">
    <source>
        <dbReference type="Proteomes" id="UP001362999"/>
    </source>
</evidence>
<sequence length="362" mass="41264">MVLTRRAAAAARSIIRWLPNEILAIVMHHLSVAELCKISLVSRLLHNIATPFIYRCLEISNIPQLKMFIRSMNNGTGTLLSLHVREFNPPDNYDALQSCTYTPAIVKDLMTVVSRFSHLETLNLLYTTAINFSELLERASFPRLTSFQYTLHSADCASVISFLRRHSTLKKLTFLENERLNLPGPIHLPHLRELNVPHNHYASFVLDDVPLTSATVMIYDPNFNLEPTWRLLRTIPQLRAVGVICGVQHFDDAAELGKVAAHIPHIEAFSARRPGLNFGPGTLLSSDAEAIAAHLKKLPSLSYLELDSHFDELDLDEIEEEIRRWSDECETLVEVIFNGQKWKWDNEVEDWTFTPREAYIVT</sequence>
<organism evidence="2 3">
    <name type="scientific">Favolaschia claudopus</name>
    <dbReference type="NCBI Taxonomy" id="2862362"/>
    <lineage>
        <taxon>Eukaryota</taxon>
        <taxon>Fungi</taxon>
        <taxon>Dikarya</taxon>
        <taxon>Basidiomycota</taxon>
        <taxon>Agaricomycotina</taxon>
        <taxon>Agaricomycetes</taxon>
        <taxon>Agaricomycetidae</taxon>
        <taxon>Agaricales</taxon>
        <taxon>Marasmiineae</taxon>
        <taxon>Mycenaceae</taxon>
        <taxon>Favolaschia</taxon>
    </lineage>
</organism>
<keyword evidence="3" id="KW-1185">Reference proteome</keyword>
<dbReference type="SUPFAM" id="SSF81383">
    <property type="entry name" value="F-box domain"/>
    <property type="match status" value="1"/>
</dbReference>
<feature type="domain" description="F-box" evidence="1">
    <location>
        <begin position="12"/>
        <end position="57"/>
    </location>
</feature>
<name>A0AAV9ZJC5_9AGAR</name>
<dbReference type="InterPro" id="IPR032675">
    <property type="entry name" value="LRR_dom_sf"/>
</dbReference>
<dbReference type="InterPro" id="IPR001810">
    <property type="entry name" value="F-box_dom"/>
</dbReference>
<dbReference type="Proteomes" id="UP001362999">
    <property type="component" value="Unassembled WGS sequence"/>
</dbReference>
<dbReference type="InterPro" id="IPR036047">
    <property type="entry name" value="F-box-like_dom_sf"/>
</dbReference>
<gene>
    <name evidence="2" type="ORF">R3P38DRAFT_3108697</name>
</gene>
<dbReference type="Gene3D" id="3.80.10.10">
    <property type="entry name" value="Ribonuclease Inhibitor"/>
    <property type="match status" value="1"/>
</dbReference>
<dbReference type="PROSITE" id="PS50181">
    <property type="entry name" value="FBOX"/>
    <property type="match status" value="1"/>
</dbReference>
<dbReference type="AlphaFoldDB" id="A0AAV9ZJC5"/>
<evidence type="ECO:0000259" key="1">
    <source>
        <dbReference type="PROSITE" id="PS50181"/>
    </source>
</evidence>
<protein>
    <recommendedName>
        <fullName evidence="1">F-box domain-containing protein</fullName>
    </recommendedName>
</protein>
<dbReference type="CDD" id="cd09917">
    <property type="entry name" value="F-box_SF"/>
    <property type="match status" value="1"/>
</dbReference>
<dbReference type="EMBL" id="JAWWNJ010000143">
    <property type="protein sequence ID" value="KAK6983984.1"/>
    <property type="molecule type" value="Genomic_DNA"/>
</dbReference>
<reference evidence="2 3" key="1">
    <citation type="journal article" date="2024" name="J Genomics">
        <title>Draft genome sequencing and assembly of Favolaschia claudopus CIRM-BRFM 2984 isolated from oak limbs.</title>
        <authorList>
            <person name="Navarro D."/>
            <person name="Drula E."/>
            <person name="Chaduli D."/>
            <person name="Cazenave R."/>
            <person name="Ahrendt S."/>
            <person name="Wang J."/>
            <person name="Lipzen A."/>
            <person name="Daum C."/>
            <person name="Barry K."/>
            <person name="Grigoriev I.V."/>
            <person name="Favel A."/>
            <person name="Rosso M.N."/>
            <person name="Martin F."/>
        </authorList>
    </citation>
    <scope>NUCLEOTIDE SEQUENCE [LARGE SCALE GENOMIC DNA]</scope>
    <source>
        <strain evidence="2 3">CIRM-BRFM 2984</strain>
    </source>
</reference>
<accession>A0AAV9ZJC5</accession>
<dbReference type="Pfam" id="PF12937">
    <property type="entry name" value="F-box-like"/>
    <property type="match status" value="1"/>
</dbReference>
<comment type="caution">
    <text evidence="2">The sequence shown here is derived from an EMBL/GenBank/DDBJ whole genome shotgun (WGS) entry which is preliminary data.</text>
</comment>
<proteinExistence type="predicted"/>
<dbReference type="SUPFAM" id="SSF52047">
    <property type="entry name" value="RNI-like"/>
    <property type="match status" value="1"/>
</dbReference>
<evidence type="ECO:0000313" key="2">
    <source>
        <dbReference type="EMBL" id="KAK6983984.1"/>
    </source>
</evidence>